<feature type="transmembrane region" description="Helical" evidence="6">
    <location>
        <begin position="100"/>
        <end position="118"/>
    </location>
</feature>
<gene>
    <name evidence="8" type="ORF">BDV33DRAFT_228148</name>
</gene>
<sequence length="480" mass="53496">MQDKATALLMNHTIEFSPSSLEAKRVLRKIDLRIMPLVIIIYTIMLMDKNALSFAAIMGIRDDANLTGSQYSWLGSLVYFGYLFGEIPAAFLMQRLPLRQYFGCMSMLWGVVVAMHALCRDFKSLAACRFFLGAIEVCTAPVVIMILGAWYTRDEQIKRVAVWYTSSGMGNFFGAFFAWCIYQANAFRWEALFIFYGCLTLAIGFVLFFTLAASPTDALWLTDKEKAIALERVRINNTGTEIWKFNMAQLKEAFMDIRLYLIFMLLVSSGIPNGGITVFGPTIIAGFGYSTEQTILLSMAPGAAGIVGVGAAWLVAKYTNRTIGGLFPLVLSCIGVVMMFALPVQDYAERYGGYILTLQFPISVLFVVTFMTAGVAGSTKKIAFGAAYQMGYTVGNLIGPQTYRSSDAPNYYTAKYTMLAFIIFTMFLLGGIGLTHWHWNKQRAQQDTIDVQDNTLHNISGIEGFDDVTDFQQKAFKYPL</sequence>
<dbReference type="PANTHER" id="PTHR43791:SF59">
    <property type="entry name" value="TRANSPORTER, PUTATIVE (AFU_ORTHOLOGUE AFUA_1G06550)-RELATED"/>
    <property type="match status" value="1"/>
</dbReference>
<feature type="transmembrane region" description="Helical" evidence="6">
    <location>
        <begin position="72"/>
        <end position="93"/>
    </location>
</feature>
<evidence type="ECO:0000256" key="3">
    <source>
        <dbReference type="ARBA" id="ARBA00022692"/>
    </source>
</evidence>
<comment type="subcellular location">
    <subcellularLocation>
        <location evidence="1">Membrane</location>
        <topology evidence="1">Multi-pass membrane protein</topology>
    </subcellularLocation>
</comment>
<dbReference type="InterPro" id="IPR011701">
    <property type="entry name" value="MFS"/>
</dbReference>
<evidence type="ECO:0000259" key="7">
    <source>
        <dbReference type="PROSITE" id="PS50850"/>
    </source>
</evidence>
<keyword evidence="4 6" id="KW-1133">Transmembrane helix</keyword>
<keyword evidence="9" id="KW-1185">Reference proteome</keyword>
<dbReference type="AlphaFoldDB" id="A0A5N6EAL9"/>
<feature type="transmembrane region" description="Helical" evidence="6">
    <location>
        <begin position="191"/>
        <end position="214"/>
    </location>
</feature>
<dbReference type="Proteomes" id="UP000326799">
    <property type="component" value="Unassembled WGS sequence"/>
</dbReference>
<dbReference type="InterPro" id="IPR020846">
    <property type="entry name" value="MFS_dom"/>
</dbReference>
<dbReference type="Gene3D" id="1.20.1250.20">
    <property type="entry name" value="MFS general substrate transporter like domains"/>
    <property type="match status" value="1"/>
</dbReference>
<keyword evidence="5 6" id="KW-0472">Membrane</keyword>
<dbReference type="PANTHER" id="PTHR43791">
    <property type="entry name" value="PERMEASE-RELATED"/>
    <property type="match status" value="1"/>
</dbReference>
<reference evidence="8 9" key="1">
    <citation type="submission" date="2019-04" db="EMBL/GenBank/DDBJ databases">
        <title>Fungal friends and foes A comparative genomics study of 23 Aspergillus species from section Flavi.</title>
        <authorList>
            <consortium name="DOE Joint Genome Institute"/>
            <person name="Kjaerbolling I."/>
            <person name="Vesth T.C."/>
            <person name="Frisvad J.C."/>
            <person name="Nybo J.L."/>
            <person name="Theobald S."/>
            <person name="Kildgaard S."/>
            <person name="Petersen T.I."/>
            <person name="Kuo A."/>
            <person name="Sato A."/>
            <person name="Lyhne E.K."/>
            <person name="Kogle M.E."/>
            <person name="Wiebenga A."/>
            <person name="Kun R.S."/>
            <person name="Lubbers R.J."/>
            <person name="Makela M.R."/>
            <person name="Barry K."/>
            <person name="Chovatia M."/>
            <person name="Clum A."/>
            <person name="Daum C."/>
            <person name="Haridas S."/>
            <person name="He G."/>
            <person name="LaButti K."/>
            <person name="Lipzen A."/>
            <person name="Mondo S."/>
            <person name="Pangilinan J."/>
            <person name="Riley R."/>
            <person name="Salamov A."/>
            <person name="Simmons B.A."/>
            <person name="Magnuson J.K."/>
            <person name="Henrissat B."/>
            <person name="Mortensen U.H."/>
            <person name="Larsen T.O."/>
            <person name="De vries R.P."/>
            <person name="Grigoriev I.V."/>
            <person name="Machida M."/>
            <person name="Baker S.E."/>
            <person name="Andersen M.R."/>
        </authorList>
    </citation>
    <scope>NUCLEOTIDE SEQUENCE [LARGE SCALE GENOMIC DNA]</scope>
    <source>
        <strain evidence="8 9">CBS 126849</strain>
    </source>
</reference>
<dbReference type="EMBL" id="ML733528">
    <property type="protein sequence ID" value="KAB8214636.1"/>
    <property type="molecule type" value="Genomic_DNA"/>
</dbReference>
<accession>A0A5N6EAL9</accession>
<evidence type="ECO:0000256" key="2">
    <source>
        <dbReference type="ARBA" id="ARBA00022448"/>
    </source>
</evidence>
<feature type="transmembrane region" description="Helical" evidence="6">
    <location>
        <begin position="419"/>
        <end position="439"/>
    </location>
</feature>
<evidence type="ECO:0000313" key="9">
    <source>
        <dbReference type="Proteomes" id="UP000326799"/>
    </source>
</evidence>
<feature type="domain" description="Major facilitator superfamily (MFS) profile" evidence="7">
    <location>
        <begin position="34"/>
        <end position="443"/>
    </location>
</feature>
<name>A0A5N6EAL9_9EURO</name>
<feature type="transmembrane region" description="Helical" evidence="6">
    <location>
        <begin position="259"/>
        <end position="289"/>
    </location>
</feature>
<organism evidence="8 9">
    <name type="scientific">Aspergillus novoparasiticus</name>
    <dbReference type="NCBI Taxonomy" id="986946"/>
    <lineage>
        <taxon>Eukaryota</taxon>
        <taxon>Fungi</taxon>
        <taxon>Dikarya</taxon>
        <taxon>Ascomycota</taxon>
        <taxon>Pezizomycotina</taxon>
        <taxon>Eurotiomycetes</taxon>
        <taxon>Eurotiomycetidae</taxon>
        <taxon>Eurotiales</taxon>
        <taxon>Aspergillaceae</taxon>
        <taxon>Aspergillus</taxon>
        <taxon>Aspergillus subgen. Circumdati</taxon>
    </lineage>
</organism>
<dbReference type="GO" id="GO:0022857">
    <property type="term" value="F:transmembrane transporter activity"/>
    <property type="evidence" value="ECO:0007669"/>
    <property type="project" value="InterPro"/>
</dbReference>
<feature type="transmembrane region" description="Helical" evidence="6">
    <location>
        <begin position="382"/>
        <end position="399"/>
    </location>
</feature>
<feature type="transmembrane region" description="Helical" evidence="6">
    <location>
        <begin position="34"/>
        <end position="60"/>
    </location>
</feature>
<dbReference type="SUPFAM" id="SSF103473">
    <property type="entry name" value="MFS general substrate transporter"/>
    <property type="match status" value="1"/>
</dbReference>
<proteinExistence type="predicted"/>
<dbReference type="Pfam" id="PF07690">
    <property type="entry name" value="MFS_1"/>
    <property type="match status" value="1"/>
</dbReference>
<evidence type="ECO:0000256" key="6">
    <source>
        <dbReference type="SAM" id="Phobius"/>
    </source>
</evidence>
<protein>
    <submittedName>
        <fullName evidence="8">Major facilitator superfamily domain-containing protein</fullName>
    </submittedName>
</protein>
<keyword evidence="2" id="KW-0813">Transport</keyword>
<evidence type="ECO:0000256" key="5">
    <source>
        <dbReference type="ARBA" id="ARBA00023136"/>
    </source>
</evidence>
<feature type="transmembrane region" description="Helical" evidence="6">
    <location>
        <begin position="323"/>
        <end position="342"/>
    </location>
</feature>
<feature type="transmembrane region" description="Helical" evidence="6">
    <location>
        <begin position="162"/>
        <end position="185"/>
    </location>
</feature>
<evidence type="ECO:0000256" key="4">
    <source>
        <dbReference type="ARBA" id="ARBA00022989"/>
    </source>
</evidence>
<dbReference type="GO" id="GO:0016020">
    <property type="term" value="C:membrane"/>
    <property type="evidence" value="ECO:0007669"/>
    <property type="project" value="UniProtKB-SubCell"/>
</dbReference>
<feature type="transmembrane region" description="Helical" evidence="6">
    <location>
        <begin position="295"/>
        <end position="316"/>
    </location>
</feature>
<evidence type="ECO:0000313" key="8">
    <source>
        <dbReference type="EMBL" id="KAB8214636.1"/>
    </source>
</evidence>
<keyword evidence="3 6" id="KW-0812">Transmembrane</keyword>
<dbReference type="InterPro" id="IPR036259">
    <property type="entry name" value="MFS_trans_sf"/>
</dbReference>
<feature type="transmembrane region" description="Helical" evidence="6">
    <location>
        <begin position="354"/>
        <end position="375"/>
    </location>
</feature>
<dbReference type="PROSITE" id="PS50850">
    <property type="entry name" value="MFS"/>
    <property type="match status" value="1"/>
</dbReference>
<feature type="transmembrane region" description="Helical" evidence="6">
    <location>
        <begin position="130"/>
        <end position="150"/>
    </location>
</feature>
<evidence type="ECO:0000256" key="1">
    <source>
        <dbReference type="ARBA" id="ARBA00004141"/>
    </source>
</evidence>